<proteinExistence type="predicted"/>
<sequence length="166" mass="18503">MSGLSATVDTRPVQRVTSMHQLKQDWLFSPYSFVIHTDEHSKHTLPVGWKISTLQDDLVLEGAMGFQLTTNSSVLKFQAQEGMKRATHLDLVFMALMSLYFMHITFCPDKNSVLVGPLVKSCDSNSILFPVSYTFAVLLDLAMTMRGSLVYGSIYPGDGKSTLIFD</sequence>
<protein>
    <submittedName>
        <fullName evidence="2">Uncharacterized protein</fullName>
    </submittedName>
</protein>
<dbReference type="AlphaFoldDB" id="A0A2H3C8B6"/>
<reference evidence="3" key="1">
    <citation type="journal article" date="2017" name="Nat. Ecol. Evol.">
        <title>Genome expansion and lineage-specific genetic innovations in the forest pathogenic fungi Armillaria.</title>
        <authorList>
            <person name="Sipos G."/>
            <person name="Prasanna A.N."/>
            <person name="Walter M.C."/>
            <person name="O'Connor E."/>
            <person name="Balint B."/>
            <person name="Krizsan K."/>
            <person name="Kiss B."/>
            <person name="Hess J."/>
            <person name="Varga T."/>
            <person name="Slot J."/>
            <person name="Riley R."/>
            <person name="Boka B."/>
            <person name="Rigling D."/>
            <person name="Barry K."/>
            <person name="Lee J."/>
            <person name="Mihaltcheva S."/>
            <person name="LaButti K."/>
            <person name="Lipzen A."/>
            <person name="Waldron R."/>
            <person name="Moloney N.M."/>
            <person name="Sperisen C."/>
            <person name="Kredics L."/>
            <person name="Vagvoelgyi C."/>
            <person name="Patrignani A."/>
            <person name="Fitzpatrick D."/>
            <person name="Nagy I."/>
            <person name="Doyle S."/>
            <person name="Anderson J.B."/>
            <person name="Grigoriev I.V."/>
            <person name="Gueldener U."/>
            <person name="Muensterkoetter M."/>
            <person name="Nagy L.G."/>
        </authorList>
    </citation>
    <scope>NUCLEOTIDE SEQUENCE [LARGE SCALE GENOMIC DNA]</scope>
    <source>
        <strain evidence="3">Ar21-2</strain>
    </source>
</reference>
<gene>
    <name evidence="2" type="ORF">ARMGADRAFT_1040904</name>
    <name evidence="1" type="ORF">ARMGADRAFT_1040995</name>
</gene>
<accession>A0A2H3C8B6</accession>
<name>A0A2H3C8B6_ARMGA</name>
<dbReference type="Proteomes" id="UP000217790">
    <property type="component" value="Unassembled WGS sequence"/>
</dbReference>
<dbReference type="EMBL" id="KZ293788">
    <property type="protein sequence ID" value="PBK79315.1"/>
    <property type="molecule type" value="Genomic_DNA"/>
</dbReference>
<organism evidence="2 3">
    <name type="scientific">Armillaria gallica</name>
    <name type="common">Bulbous honey fungus</name>
    <name type="synonym">Armillaria bulbosa</name>
    <dbReference type="NCBI Taxonomy" id="47427"/>
    <lineage>
        <taxon>Eukaryota</taxon>
        <taxon>Fungi</taxon>
        <taxon>Dikarya</taxon>
        <taxon>Basidiomycota</taxon>
        <taxon>Agaricomycotina</taxon>
        <taxon>Agaricomycetes</taxon>
        <taxon>Agaricomycetidae</taxon>
        <taxon>Agaricales</taxon>
        <taxon>Marasmiineae</taxon>
        <taxon>Physalacriaceae</taxon>
        <taxon>Armillaria</taxon>
    </lineage>
</organism>
<keyword evidence="3" id="KW-1185">Reference proteome</keyword>
<dbReference type="InParanoid" id="A0A2H3C8B6"/>
<evidence type="ECO:0000313" key="3">
    <source>
        <dbReference type="Proteomes" id="UP000217790"/>
    </source>
</evidence>
<dbReference type="EMBL" id="KZ293805">
    <property type="protein sequence ID" value="PBK79160.1"/>
    <property type="molecule type" value="Genomic_DNA"/>
</dbReference>
<evidence type="ECO:0000313" key="1">
    <source>
        <dbReference type="EMBL" id="PBK79160.1"/>
    </source>
</evidence>
<evidence type="ECO:0000313" key="2">
    <source>
        <dbReference type="EMBL" id="PBK79315.1"/>
    </source>
</evidence>
<reference evidence="2" key="2">
    <citation type="journal article" date="2017" name="Nat. Ecol. Evol.">
        <title>Lineage-specific genetic innovations streamline the genomes of Armillaria species to pathogenesis.</title>
        <authorList>
            <consortium name="DOE Joint Genome Institute"/>
            <person name="Sipos G."/>
            <person name="Prasanna A.N."/>
            <person name="Walter M.C."/>
            <person name="O'Connor E."/>
            <person name="Balint B."/>
            <person name="Krizsan K."/>
            <person name="Kiss B."/>
            <person name="Hess J."/>
            <person name="Varga T."/>
            <person name="Slot J."/>
            <person name="Riley R."/>
            <person name="Boka B."/>
            <person name="Rigling D."/>
            <person name="Barry K."/>
            <person name="Lee J."/>
            <person name="Mihaltcheva S."/>
            <person name="LaButti K."/>
            <person name="Lipzen A."/>
            <person name="Waldron R."/>
            <person name="Moloney N.M."/>
            <person name="Sperisen C."/>
            <person name="Kredics L."/>
            <person name="Vagvolgyi C."/>
            <person name="Patrignani A."/>
            <person name="Fitzpatrick D."/>
            <person name="Nagy I."/>
            <person name="Doyle S."/>
            <person name="Anderson J."/>
            <person name="Grigoriev I.V."/>
            <person name="Guldener U."/>
            <person name="Munsterkotter M."/>
            <person name="Nagy L.G."/>
        </authorList>
    </citation>
    <scope>NUCLEOTIDE SEQUENCE [LARGE SCALE GENOMIC DNA]</scope>
    <source>
        <strain evidence="2">Ar21-2</strain>
    </source>
</reference>